<comment type="caution">
    <text evidence="1">The sequence shown here is derived from an EMBL/GenBank/DDBJ whole genome shotgun (WGS) entry which is preliminary data.</text>
</comment>
<dbReference type="Proteomes" id="UP000814033">
    <property type="component" value="Unassembled WGS sequence"/>
</dbReference>
<gene>
    <name evidence="1" type="ORF">FA95DRAFT_805195</name>
</gene>
<protein>
    <submittedName>
        <fullName evidence="1">Uncharacterized protein</fullName>
    </submittedName>
</protein>
<sequence>MRWGCWVWKGAASTQRGWASWRGWCQGWWCGMGRRPAEEPLAALHHRDGSNILQLDGLALCMASQPSRVRSASMSLSKSPGLPRRLRSDDVRRP</sequence>
<name>A0ACB8RAG2_9AGAM</name>
<dbReference type="EMBL" id="MU276158">
    <property type="protein sequence ID" value="KAI0040912.1"/>
    <property type="molecule type" value="Genomic_DNA"/>
</dbReference>
<reference evidence="1" key="2">
    <citation type="journal article" date="2022" name="New Phytol.">
        <title>Evolutionary transition to the ectomycorrhizal habit in the genomes of a hyperdiverse lineage of mushroom-forming fungi.</title>
        <authorList>
            <person name="Looney B."/>
            <person name="Miyauchi S."/>
            <person name="Morin E."/>
            <person name="Drula E."/>
            <person name="Courty P.E."/>
            <person name="Kohler A."/>
            <person name="Kuo A."/>
            <person name="LaButti K."/>
            <person name="Pangilinan J."/>
            <person name="Lipzen A."/>
            <person name="Riley R."/>
            <person name="Andreopoulos W."/>
            <person name="He G."/>
            <person name="Johnson J."/>
            <person name="Nolan M."/>
            <person name="Tritt A."/>
            <person name="Barry K.W."/>
            <person name="Grigoriev I.V."/>
            <person name="Nagy L.G."/>
            <person name="Hibbett D."/>
            <person name="Henrissat B."/>
            <person name="Matheny P.B."/>
            <person name="Labbe J."/>
            <person name="Martin F.M."/>
        </authorList>
    </citation>
    <scope>NUCLEOTIDE SEQUENCE</scope>
    <source>
        <strain evidence="1">FP105234-sp</strain>
    </source>
</reference>
<proteinExistence type="predicted"/>
<reference evidence="1" key="1">
    <citation type="submission" date="2021-02" db="EMBL/GenBank/DDBJ databases">
        <authorList>
            <consortium name="DOE Joint Genome Institute"/>
            <person name="Ahrendt S."/>
            <person name="Looney B.P."/>
            <person name="Miyauchi S."/>
            <person name="Morin E."/>
            <person name="Drula E."/>
            <person name="Courty P.E."/>
            <person name="Chicoki N."/>
            <person name="Fauchery L."/>
            <person name="Kohler A."/>
            <person name="Kuo A."/>
            <person name="Labutti K."/>
            <person name="Pangilinan J."/>
            <person name="Lipzen A."/>
            <person name="Riley R."/>
            <person name="Andreopoulos W."/>
            <person name="He G."/>
            <person name="Johnson J."/>
            <person name="Barry K.W."/>
            <person name="Grigoriev I.V."/>
            <person name="Nagy L."/>
            <person name="Hibbett D."/>
            <person name="Henrissat B."/>
            <person name="Matheny P.B."/>
            <person name="Labbe J."/>
            <person name="Martin F."/>
        </authorList>
    </citation>
    <scope>NUCLEOTIDE SEQUENCE</scope>
    <source>
        <strain evidence="1">FP105234-sp</strain>
    </source>
</reference>
<keyword evidence="2" id="KW-1185">Reference proteome</keyword>
<organism evidence="1 2">
    <name type="scientific">Auriscalpium vulgare</name>
    <dbReference type="NCBI Taxonomy" id="40419"/>
    <lineage>
        <taxon>Eukaryota</taxon>
        <taxon>Fungi</taxon>
        <taxon>Dikarya</taxon>
        <taxon>Basidiomycota</taxon>
        <taxon>Agaricomycotina</taxon>
        <taxon>Agaricomycetes</taxon>
        <taxon>Russulales</taxon>
        <taxon>Auriscalpiaceae</taxon>
        <taxon>Auriscalpium</taxon>
    </lineage>
</organism>
<evidence type="ECO:0000313" key="1">
    <source>
        <dbReference type="EMBL" id="KAI0040912.1"/>
    </source>
</evidence>
<accession>A0ACB8RAG2</accession>
<evidence type="ECO:0000313" key="2">
    <source>
        <dbReference type="Proteomes" id="UP000814033"/>
    </source>
</evidence>